<evidence type="ECO:0000259" key="1">
    <source>
        <dbReference type="Pfam" id="PF07638"/>
    </source>
</evidence>
<sequence>MNNQSPPHNDSPGLADDHLDQVFSSLYPEIKKIAYAQLHQLQAGQTISPTVLVSECYLKLQNKDNLGLHSDKHFYCLVAKCMRQFLIDQLRAKNTDKRNAALQTSLMTQLMGERNVDLNFMEVNRALLQLEKIDHGLSELVELHCFGGLTFTEMGQLLGYSKRQLLRKWQVAKTMLVTLLGATS</sequence>
<evidence type="ECO:0000313" key="2">
    <source>
        <dbReference type="EMBL" id="MFC3193416.1"/>
    </source>
</evidence>
<evidence type="ECO:0000313" key="3">
    <source>
        <dbReference type="Proteomes" id="UP001595533"/>
    </source>
</evidence>
<proteinExistence type="predicted"/>
<dbReference type="Proteomes" id="UP001595533">
    <property type="component" value="Unassembled WGS sequence"/>
</dbReference>
<comment type="caution">
    <text evidence="2">The sequence shown here is derived from an EMBL/GenBank/DDBJ whole genome shotgun (WGS) entry which is preliminary data.</text>
</comment>
<dbReference type="InterPro" id="IPR011517">
    <property type="entry name" value="RNA_pol_sigma70_ECF-like"/>
</dbReference>
<dbReference type="EMBL" id="JBHRTS010000002">
    <property type="protein sequence ID" value="MFC3193416.1"/>
    <property type="molecule type" value="Genomic_DNA"/>
</dbReference>
<feature type="domain" description="RNA polymerase sigma-70 ECF-like HTH" evidence="1">
    <location>
        <begin position="18"/>
        <end position="176"/>
    </location>
</feature>
<organism evidence="2 3">
    <name type="scientific">Marinicella sediminis</name>
    <dbReference type="NCBI Taxonomy" id="1792834"/>
    <lineage>
        <taxon>Bacteria</taxon>
        <taxon>Pseudomonadati</taxon>
        <taxon>Pseudomonadota</taxon>
        <taxon>Gammaproteobacteria</taxon>
        <taxon>Lysobacterales</taxon>
        <taxon>Marinicellaceae</taxon>
        <taxon>Marinicella</taxon>
    </lineage>
</organism>
<name>A0ABV7JBF7_9GAMM</name>
<reference evidence="3" key="1">
    <citation type="journal article" date="2019" name="Int. J. Syst. Evol. Microbiol.">
        <title>The Global Catalogue of Microorganisms (GCM) 10K type strain sequencing project: providing services to taxonomists for standard genome sequencing and annotation.</title>
        <authorList>
            <consortium name="The Broad Institute Genomics Platform"/>
            <consortium name="The Broad Institute Genome Sequencing Center for Infectious Disease"/>
            <person name="Wu L."/>
            <person name="Ma J."/>
        </authorList>
    </citation>
    <scope>NUCLEOTIDE SEQUENCE [LARGE SCALE GENOMIC DNA]</scope>
    <source>
        <strain evidence="3">KCTC 42953</strain>
    </source>
</reference>
<dbReference type="Pfam" id="PF07638">
    <property type="entry name" value="Sigma70_ECF"/>
    <property type="match status" value="1"/>
</dbReference>
<dbReference type="NCBIfam" id="TIGR02999">
    <property type="entry name" value="Sig-70_X6"/>
    <property type="match status" value="1"/>
</dbReference>
<keyword evidence="3" id="KW-1185">Reference proteome</keyword>
<protein>
    <submittedName>
        <fullName evidence="2">ECF-type sigma factor</fullName>
    </submittedName>
</protein>
<accession>A0ABV7JBF7</accession>
<dbReference type="RefSeq" id="WP_077410149.1">
    <property type="nucleotide sequence ID" value="NZ_JBHRTS010000002.1"/>
</dbReference>
<gene>
    <name evidence="2" type="ORF">ACFODZ_04065</name>
</gene>
<dbReference type="InterPro" id="IPR053812">
    <property type="entry name" value="HTH_Sigma70_ECF-like"/>
</dbReference>